<gene>
    <name evidence="6" type="ORF">CDAUBV1_LOCUS10327</name>
</gene>
<feature type="domain" description="GT23" evidence="5">
    <location>
        <begin position="1"/>
        <end position="267"/>
    </location>
</feature>
<evidence type="ECO:0000256" key="1">
    <source>
        <dbReference type="ARBA" id="ARBA00022676"/>
    </source>
</evidence>
<dbReference type="AlphaFoldDB" id="A0AAV2TJB2"/>
<feature type="transmembrane region" description="Helical" evidence="4">
    <location>
        <begin position="6"/>
        <end position="23"/>
    </location>
</feature>
<dbReference type="PANTHER" id="PTHR13132:SF29">
    <property type="entry name" value="ALPHA-(1,6)-FUCOSYLTRANSFERASE"/>
    <property type="match status" value="1"/>
</dbReference>
<evidence type="ECO:0000256" key="4">
    <source>
        <dbReference type="SAM" id="Phobius"/>
    </source>
</evidence>
<dbReference type="PANTHER" id="PTHR13132">
    <property type="entry name" value="ALPHA- 1,6 -FUCOSYLTRANSFERASE"/>
    <property type="match status" value="1"/>
</dbReference>
<sequence length="351" mass="39948">MLKRKMVGFALFSAAIMFLFMYLKLNARRQFDHPTVNSIMSGEKAVISSQHGSELDFKNFKSAARLASCPIDLLSESQRIPVSPPAVPEDIAGALHRLHGEPSAWFSGQLAHNFIRPKKSMLKHLENARKLYNFSLPTRTPIAGVHVRRTDKAHMKLSAADLVHSERCPKVLRQVYLATDDPSVLSEAKRIFPHYTFYCSQERSKSGAVHQRNHKFAKMSAFIDFVLLSESDFLVCTFSSNVCRFAYELMQARHKIHGDASSLVHSLDTGYFLEPGQPNFCRMVLGDYFTGLLPGQIVDVWSTRLNSRREARRLRNKTYFSQPTYKCQPVVTAAKMSGYDEIKKKHLKLYL</sequence>
<comment type="similarity">
    <text evidence="3">Belongs to the glycosyltransferase 23 family.</text>
</comment>
<dbReference type="PROSITE" id="PS51659">
    <property type="entry name" value="GT23"/>
    <property type="match status" value="1"/>
</dbReference>
<organism evidence="6 7">
    <name type="scientific">Calicophoron daubneyi</name>
    <name type="common">Rumen fluke</name>
    <name type="synonym">Paramphistomum daubneyi</name>
    <dbReference type="NCBI Taxonomy" id="300641"/>
    <lineage>
        <taxon>Eukaryota</taxon>
        <taxon>Metazoa</taxon>
        <taxon>Spiralia</taxon>
        <taxon>Lophotrochozoa</taxon>
        <taxon>Platyhelminthes</taxon>
        <taxon>Trematoda</taxon>
        <taxon>Digenea</taxon>
        <taxon>Plagiorchiida</taxon>
        <taxon>Pronocephalata</taxon>
        <taxon>Paramphistomoidea</taxon>
        <taxon>Paramphistomidae</taxon>
        <taxon>Calicophoron</taxon>
    </lineage>
</organism>
<dbReference type="Gene3D" id="3.40.50.11350">
    <property type="match status" value="1"/>
</dbReference>
<feature type="region of interest" description="Important for donor substrate binding" evidence="3">
    <location>
        <begin position="148"/>
        <end position="149"/>
    </location>
</feature>
<protein>
    <recommendedName>
        <fullName evidence="5">GT23 domain-containing protein</fullName>
    </recommendedName>
</protein>
<evidence type="ECO:0000256" key="3">
    <source>
        <dbReference type="PROSITE-ProRule" id="PRU00992"/>
    </source>
</evidence>
<dbReference type="Proteomes" id="UP001497525">
    <property type="component" value="Unassembled WGS sequence"/>
</dbReference>
<name>A0AAV2TJB2_CALDB</name>
<keyword evidence="4" id="KW-0812">Transmembrane</keyword>
<dbReference type="InterPro" id="IPR027350">
    <property type="entry name" value="GT23_dom"/>
</dbReference>
<accession>A0AAV2TJB2</accession>
<keyword evidence="4" id="KW-1133">Transmembrane helix</keyword>
<dbReference type="GO" id="GO:0046921">
    <property type="term" value="F:alpha-(1-&gt;6)-fucosyltransferase activity"/>
    <property type="evidence" value="ECO:0007669"/>
    <property type="project" value="TreeGrafter"/>
</dbReference>
<evidence type="ECO:0000313" key="6">
    <source>
        <dbReference type="EMBL" id="CAL5136259.1"/>
    </source>
</evidence>
<evidence type="ECO:0000256" key="2">
    <source>
        <dbReference type="ARBA" id="ARBA00022679"/>
    </source>
</evidence>
<dbReference type="GO" id="GO:0006487">
    <property type="term" value="P:protein N-linked glycosylation"/>
    <property type="evidence" value="ECO:0007669"/>
    <property type="project" value="TreeGrafter"/>
</dbReference>
<dbReference type="Pfam" id="PF19745">
    <property type="entry name" value="FUT8_N_cat"/>
    <property type="match status" value="1"/>
</dbReference>
<comment type="caution">
    <text evidence="6">The sequence shown here is derived from an EMBL/GenBank/DDBJ whole genome shotgun (WGS) entry which is preliminary data.</text>
</comment>
<evidence type="ECO:0000313" key="7">
    <source>
        <dbReference type="Proteomes" id="UP001497525"/>
    </source>
</evidence>
<reference evidence="6" key="1">
    <citation type="submission" date="2024-06" db="EMBL/GenBank/DDBJ databases">
        <authorList>
            <person name="Liu X."/>
            <person name="Lenzi L."/>
            <person name="Haldenby T S."/>
            <person name="Uol C."/>
        </authorList>
    </citation>
    <scope>NUCLEOTIDE SEQUENCE</scope>
</reference>
<evidence type="ECO:0000259" key="5">
    <source>
        <dbReference type="PROSITE" id="PS51659"/>
    </source>
</evidence>
<proteinExistence type="inferred from homology"/>
<keyword evidence="2 3" id="KW-0808">Transferase</keyword>
<dbReference type="EMBL" id="CAXLJL010000291">
    <property type="protein sequence ID" value="CAL5136259.1"/>
    <property type="molecule type" value="Genomic_DNA"/>
</dbReference>
<keyword evidence="4" id="KW-0472">Membrane</keyword>
<dbReference type="InterPro" id="IPR045573">
    <property type="entry name" value="Fut8_N_cat"/>
</dbReference>
<keyword evidence="1 3" id="KW-0328">Glycosyltransferase</keyword>